<name>A0A0W7WPS5_9RHOB</name>
<dbReference type="EMBL" id="LPXO01000001">
    <property type="protein sequence ID" value="KUF12591.1"/>
    <property type="molecule type" value="Genomic_DNA"/>
</dbReference>
<evidence type="ECO:0000313" key="3">
    <source>
        <dbReference type="EMBL" id="KUF12591.1"/>
    </source>
</evidence>
<feature type="chain" id="PRO_5006936556" description="Haem-binding uptake Tiki superfamily ChaN domain-containing protein" evidence="1">
    <location>
        <begin position="18"/>
        <end position="259"/>
    </location>
</feature>
<dbReference type="STRING" id="1685382.AVJ23_02370"/>
<dbReference type="OrthoDB" id="9795827at2"/>
<feature type="signal peptide" evidence="1">
    <location>
        <begin position="1"/>
        <end position="17"/>
    </location>
</feature>
<evidence type="ECO:0000256" key="1">
    <source>
        <dbReference type="SAM" id="SignalP"/>
    </source>
</evidence>
<reference evidence="3 4" key="1">
    <citation type="submission" date="2015-12" db="EMBL/GenBank/DDBJ databases">
        <authorList>
            <person name="Shamseldin A."/>
            <person name="Moawad H."/>
            <person name="Abd El-Rahim W.M."/>
            <person name="Sadowsky M.J."/>
        </authorList>
    </citation>
    <scope>NUCLEOTIDE SEQUENCE [LARGE SCALE GENOMIC DNA]</scope>
    <source>
        <strain evidence="3 4">SJ5A-1</strain>
    </source>
</reference>
<dbReference type="SUPFAM" id="SSF159501">
    <property type="entry name" value="EreA/ChaN-like"/>
    <property type="match status" value="1"/>
</dbReference>
<evidence type="ECO:0000259" key="2">
    <source>
        <dbReference type="Pfam" id="PF04187"/>
    </source>
</evidence>
<dbReference type="Proteomes" id="UP000054396">
    <property type="component" value="Unassembled WGS sequence"/>
</dbReference>
<accession>A0A0W7WPS5</accession>
<keyword evidence="4" id="KW-1185">Reference proteome</keyword>
<protein>
    <recommendedName>
        <fullName evidence="2">Haem-binding uptake Tiki superfamily ChaN domain-containing protein</fullName>
    </recommendedName>
</protein>
<dbReference type="RefSeq" id="WP_058860535.1">
    <property type="nucleotide sequence ID" value="NZ_LPXO01000001.1"/>
</dbReference>
<dbReference type="InterPro" id="IPR007314">
    <property type="entry name" value="Cofac_haem-bd_dom"/>
</dbReference>
<gene>
    <name evidence="3" type="ORF">AVJ23_02370</name>
</gene>
<proteinExistence type="predicted"/>
<comment type="caution">
    <text evidence="3">The sequence shown here is derived from an EMBL/GenBank/DDBJ whole genome shotgun (WGS) entry which is preliminary data.</text>
</comment>
<organism evidence="3 4">
    <name type="scientific">Pseudoponticoccus marisrubri</name>
    <dbReference type="NCBI Taxonomy" id="1685382"/>
    <lineage>
        <taxon>Bacteria</taxon>
        <taxon>Pseudomonadati</taxon>
        <taxon>Pseudomonadota</taxon>
        <taxon>Alphaproteobacteria</taxon>
        <taxon>Rhodobacterales</taxon>
        <taxon>Roseobacteraceae</taxon>
        <taxon>Pseudoponticoccus</taxon>
    </lineage>
</organism>
<feature type="domain" description="Haem-binding uptake Tiki superfamily ChaN" evidence="2">
    <location>
        <begin position="21"/>
        <end position="213"/>
    </location>
</feature>
<keyword evidence="1" id="KW-0732">Signal</keyword>
<sequence>MRGLCLAACLVAGPALAAGHDSADVLFLGEVHDNPAHHARQAEIVAEVQPAAIVWEMLTPAQAGQVAPDLVPDEDALGAALGWAESGWPDFFMYYPIFAAAPEAAHYGALVTRQAAGEVMQAGLAATFGAQASAFGLDSPLPEDELQTRLDGQQAAHCNAMPEEMLPVMVEIQRLRDGTLAAAALQAFEETGGPVAVITGNGHARKDWGAPALLARAAPKIRIFALGQGETGRGAPEGGFDVIESAPPVERGDPCAAFN</sequence>
<dbReference type="AlphaFoldDB" id="A0A0W7WPS5"/>
<dbReference type="Pfam" id="PF04187">
    <property type="entry name" value="Cofac_haem_bdg"/>
    <property type="match status" value="1"/>
</dbReference>
<dbReference type="CDD" id="cd14727">
    <property type="entry name" value="ChanN-like"/>
    <property type="match status" value="1"/>
</dbReference>
<dbReference type="Gene3D" id="3.40.50.11550">
    <property type="match status" value="1"/>
</dbReference>
<evidence type="ECO:0000313" key="4">
    <source>
        <dbReference type="Proteomes" id="UP000054396"/>
    </source>
</evidence>